<organism evidence="8 9">
    <name type="scientific">Pleuronectes platessa</name>
    <name type="common">European plaice</name>
    <dbReference type="NCBI Taxonomy" id="8262"/>
    <lineage>
        <taxon>Eukaryota</taxon>
        <taxon>Metazoa</taxon>
        <taxon>Chordata</taxon>
        <taxon>Craniata</taxon>
        <taxon>Vertebrata</taxon>
        <taxon>Euteleostomi</taxon>
        <taxon>Actinopterygii</taxon>
        <taxon>Neopterygii</taxon>
        <taxon>Teleostei</taxon>
        <taxon>Neoteleostei</taxon>
        <taxon>Acanthomorphata</taxon>
        <taxon>Carangaria</taxon>
        <taxon>Pleuronectiformes</taxon>
        <taxon>Pleuronectoidei</taxon>
        <taxon>Pleuronectidae</taxon>
        <taxon>Pleuronectes</taxon>
    </lineage>
</organism>
<gene>
    <name evidence="8" type="ORF">PLEPLA_LOCUS20275</name>
</gene>
<feature type="domain" description="MARVEL" evidence="7">
    <location>
        <begin position="17"/>
        <end position="136"/>
    </location>
</feature>
<feature type="transmembrane region" description="Helical" evidence="6">
    <location>
        <begin position="75"/>
        <end position="101"/>
    </location>
</feature>
<evidence type="ECO:0000256" key="4">
    <source>
        <dbReference type="ARBA" id="ARBA00023136"/>
    </source>
</evidence>
<dbReference type="PANTHER" id="PTHR22776:SF45">
    <property type="entry name" value="CHEMOKINE-LIKE FACTOR"/>
    <property type="match status" value="1"/>
</dbReference>
<keyword evidence="3 6" id="KW-1133">Transmembrane helix</keyword>
<evidence type="ECO:0000256" key="1">
    <source>
        <dbReference type="ARBA" id="ARBA00004141"/>
    </source>
</evidence>
<evidence type="ECO:0000259" key="7">
    <source>
        <dbReference type="PROSITE" id="PS51225"/>
    </source>
</evidence>
<proteinExistence type="predicted"/>
<dbReference type="EMBL" id="CADEAL010001415">
    <property type="protein sequence ID" value="CAB1432218.1"/>
    <property type="molecule type" value="Genomic_DNA"/>
</dbReference>
<name>A0A9N7UHK2_PLEPL</name>
<evidence type="ECO:0000256" key="6">
    <source>
        <dbReference type="SAM" id="Phobius"/>
    </source>
</evidence>
<feature type="transmembrane region" description="Helical" evidence="6">
    <location>
        <begin position="107"/>
        <end position="132"/>
    </location>
</feature>
<dbReference type="AlphaFoldDB" id="A0A9N7UHK2"/>
<keyword evidence="2 5" id="KW-0812">Transmembrane</keyword>
<comment type="subcellular location">
    <subcellularLocation>
        <location evidence="1">Membrane</location>
        <topology evidence="1">Multi-pass membrane protein</topology>
    </subcellularLocation>
</comment>
<evidence type="ECO:0000256" key="5">
    <source>
        <dbReference type="PROSITE-ProRule" id="PRU00581"/>
    </source>
</evidence>
<accession>A0A9N7UHK2</accession>
<dbReference type="Proteomes" id="UP001153269">
    <property type="component" value="Unassembled WGS sequence"/>
</dbReference>
<dbReference type="OrthoDB" id="5976667at2759"/>
<comment type="caution">
    <text evidence="8">The sequence shown here is derived from an EMBL/GenBank/DDBJ whole genome shotgun (WGS) entry which is preliminary data.</text>
</comment>
<dbReference type="PANTHER" id="PTHR22776">
    <property type="entry name" value="MARVEL-CONTAINING POTENTIAL LIPID RAFT-ASSOCIATED PROTEIN"/>
    <property type="match status" value="1"/>
</dbReference>
<keyword evidence="4 5" id="KW-0472">Membrane</keyword>
<dbReference type="GO" id="GO:0016020">
    <property type="term" value="C:membrane"/>
    <property type="evidence" value="ECO:0007669"/>
    <property type="project" value="UniProtKB-SubCell"/>
</dbReference>
<sequence>MSADQGPVTSMDVDAAFLKSKRGILKAAEMVTLFAAFVCFTVASRPKYITATVLELLITSLLLSLYLFKLNKRLTFFFWPLVDVCNSVFAVVYFLVLSLLAMTTHTVTGTLVGGIFSLVLAALLSADGYILFRNITFNQPGGQSQSPDNQ</sequence>
<protein>
    <recommendedName>
        <fullName evidence="7">MARVEL domain-containing protein</fullName>
    </recommendedName>
</protein>
<feature type="transmembrane region" description="Helical" evidence="6">
    <location>
        <begin position="24"/>
        <end position="43"/>
    </location>
</feature>
<keyword evidence="9" id="KW-1185">Reference proteome</keyword>
<dbReference type="InterPro" id="IPR050578">
    <property type="entry name" value="MARVEL-CKLF_proteins"/>
</dbReference>
<reference evidence="8" key="1">
    <citation type="submission" date="2020-03" db="EMBL/GenBank/DDBJ databases">
        <authorList>
            <person name="Weist P."/>
        </authorList>
    </citation>
    <scope>NUCLEOTIDE SEQUENCE</scope>
</reference>
<evidence type="ECO:0000313" key="8">
    <source>
        <dbReference type="EMBL" id="CAB1432218.1"/>
    </source>
</evidence>
<feature type="transmembrane region" description="Helical" evidence="6">
    <location>
        <begin position="49"/>
        <end position="68"/>
    </location>
</feature>
<dbReference type="InterPro" id="IPR008253">
    <property type="entry name" value="Marvel"/>
</dbReference>
<dbReference type="PROSITE" id="PS51225">
    <property type="entry name" value="MARVEL"/>
    <property type="match status" value="1"/>
</dbReference>
<evidence type="ECO:0000256" key="3">
    <source>
        <dbReference type="ARBA" id="ARBA00022989"/>
    </source>
</evidence>
<evidence type="ECO:0000256" key="2">
    <source>
        <dbReference type="ARBA" id="ARBA00022692"/>
    </source>
</evidence>
<evidence type="ECO:0000313" key="9">
    <source>
        <dbReference type="Proteomes" id="UP001153269"/>
    </source>
</evidence>